<dbReference type="GO" id="GO:0004803">
    <property type="term" value="F:transposase activity"/>
    <property type="evidence" value="ECO:0007669"/>
    <property type="project" value="InterPro"/>
</dbReference>
<evidence type="ECO:0000259" key="1">
    <source>
        <dbReference type="SMART" id="SM01321"/>
    </source>
</evidence>
<dbReference type="GO" id="GO:0003677">
    <property type="term" value="F:DNA binding"/>
    <property type="evidence" value="ECO:0007669"/>
    <property type="project" value="InterPro"/>
</dbReference>
<evidence type="ECO:0000313" key="2">
    <source>
        <dbReference type="EMBL" id="SFV55609.1"/>
    </source>
</evidence>
<dbReference type="Gene3D" id="3.30.70.1290">
    <property type="entry name" value="Transposase IS200-like"/>
    <property type="match status" value="1"/>
</dbReference>
<dbReference type="InterPro" id="IPR002686">
    <property type="entry name" value="Transposase_17"/>
</dbReference>
<proteinExistence type="predicted"/>
<protein>
    <submittedName>
        <fullName evidence="2">Transposase and inactivated derivatives</fullName>
    </submittedName>
</protein>
<dbReference type="SUPFAM" id="SSF143422">
    <property type="entry name" value="Transposase IS200-like"/>
    <property type="match status" value="1"/>
</dbReference>
<accession>A0A1W1BPY8</accession>
<dbReference type="EMBL" id="FPHC01000038">
    <property type="protein sequence ID" value="SFV55609.1"/>
    <property type="molecule type" value="Genomic_DNA"/>
</dbReference>
<dbReference type="AlphaFoldDB" id="A0A1W1BPY8"/>
<gene>
    <name evidence="2" type="ORF">MNB_SV-6-638</name>
</gene>
<dbReference type="Pfam" id="PF01797">
    <property type="entry name" value="Y1_Tnp"/>
    <property type="match status" value="1"/>
</dbReference>
<dbReference type="PANTHER" id="PTHR34322">
    <property type="entry name" value="TRANSPOSASE, Y1_TNP DOMAIN-CONTAINING"/>
    <property type="match status" value="1"/>
</dbReference>
<dbReference type="GO" id="GO:0006313">
    <property type="term" value="P:DNA transposition"/>
    <property type="evidence" value="ECO:0007669"/>
    <property type="project" value="InterPro"/>
</dbReference>
<organism evidence="2">
    <name type="scientific">hydrothermal vent metagenome</name>
    <dbReference type="NCBI Taxonomy" id="652676"/>
    <lineage>
        <taxon>unclassified sequences</taxon>
        <taxon>metagenomes</taxon>
        <taxon>ecological metagenomes</taxon>
    </lineage>
</organism>
<dbReference type="SMART" id="SM01321">
    <property type="entry name" value="Y1_Tnp"/>
    <property type="match status" value="1"/>
</dbReference>
<name>A0A1W1BPY8_9ZZZZ</name>
<feature type="domain" description="Transposase IS200-like" evidence="1">
    <location>
        <begin position="8"/>
        <end position="122"/>
    </location>
</feature>
<dbReference type="PANTHER" id="PTHR34322:SF2">
    <property type="entry name" value="TRANSPOSASE IS200-LIKE DOMAIN-CONTAINING PROTEIN"/>
    <property type="match status" value="1"/>
</dbReference>
<sequence length="257" mass="30243">MARKPRLDLDGFHHILNRGVARSNVYKSDEDKNKFLEILCKSCNTYKVNLHDYCLMDNHYHILIETTSQNLSLFMRQINANYAIYFNKKYKRSGHLWQGRYKSWYITDESYLYSLFRYIEHNPLKAKIYTNIGEYPFTLLATLLNKEQVVISCAKHSKLIKEYHYEGIQELLERPLNKKEQQELETQQKKPIVQDEYEFRQTKEKTLIEHFADTTGIASRNSAIIKAINDGYTQGEIARYLDLSTAMISKVFRAGSG</sequence>
<dbReference type="InterPro" id="IPR036515">
    <property type="entry name" value="Transposase_17_sf"/>
</dbReference>
<reference evidence="2" key="1">
    <citation type="submission" date="2016-10" db="EMBL/GenBank/DDBJ databases">
        <authorList>
            <person name="de Groot N.N."/>
        </authorList>
    </citation>
    <scope>NUCLEOTIDE SEQUENCE</scope>
</reference>